<dbReference type="Gene3D" id="3.90.1150.10">
    <property type="entry name" value="Aspartate Aminotransferase, domain 1"/>
    <property type="match status" value="1"/>
</dbReference>
<dbReference type="Pfam" id="PF00266">
    <property type="entry name" value="Aminotran_5"/>
    <property type="match status" value="1"/>
</dbReference>
<dbReference type="SUPFAM" id="SSF53383">
    <property type="entry name" value="PLP-dependent transferases"/>
    <property type="match status" value="1"/>
</dbReference>
<evidence type="ECO:0000313" key="8">
    <source>
        <dbReference type="EMBL" id="CAA6812938.1"/>
    </source>
</evidence>
<dbReference type="InterPro" id="IPR015421">
    <property type="entry name" value="PyrdxlP-dep_Trfase_major"/>
</dbReference>
<dbReference type="EMBL" id="CACVAS010000058">
    <property type="protein sequence ID" value="CAA6812938.1"/>
    <property type="molecule type" value="Genomic_DNA"/>
</dbReference>
<dbReference type="Gene3D" id="3.40.640.10">
    <property type="entry name" value="Type I PLP-dependent aspartate aminotransferase-like (Major domain)"/>
    <property type="match status" value="1"/>
</dbReference>
<dbReference type="PIRSF" id="PIRSF000524">
    <property type="entry name" value="SPT"/>
    <property type="match status" value="1"/>
</dbReference>
<reference evidence="8" key="1">
    <citation type="submission" date="2020-01" db="EMBL/GenBank/DDBJ databases">
        <authorList>
            <person name="Meier V. D."/>
            <person name="Meier V D."/>
        </authorList>
    </citation>
    <scope>NUCLEOTIDE SEQUENCE</scope>
    <source>
        <strain evidence="8">HLG_WM_MAG_01</strain>
    </source>
</reference>
<dbReference type="InterPro" id="IPR015424">
    <property type="entry name" value="PyrdxlP-dep_Trfase"/>
</dbReference>
<keyword evidence="4 6" id="KW-0663">Pyridoxal phosphate</keyword>
<proteinExistence type="predicted"/>
<evidence type="ECO:0000259" key="7">
    <source>
        <dbReference type="Pfam" id="PF00266"/>
    </source>
</evidence>
<dbReference type="InterPro" id="IPR024169">
    <property type="entry name" value="SP_NH2Trfase/AEP_transaminase"/>
</dbReference>
<dbReference type="PANTHER" id="PTHR42778">
    <property type="entry name" value="2-AMINOETHYLPHOSPHONATE--PYRUVATE TRANSAMINASE"/>
    <property type="match status" value="1"/>
</dbReference>
<feature type="domain" description="Aminotransferase class V" evidence="7">
    <location>
        <begin position="44"/>
        <end position="323"/>
    </location>
</feature>
<dbReference type="GO" id="GO:0008483">
    <property type="term" value="F:transaminase activity"/>
    <property type="evidence" value="ECO:0007669"/>
    <property type="project" value="UniProtKB-KW"/>
</dbReference>
<evidence type="ECO:0000256" key="3">
    <source>
        <dbReference type="ARBA" id="ARBA00022679"/>
    </source>
</evidence>
<evidence type="ECO:0000256" key="6">
    <source>
        <dbReference type="PIRSR" id="PIRSR000524-50"/>
    </source>
</evidence>
<protein>
    <submittedName>
        <fullName evidence="8">Alanine--glyoxylate aminotransferase family protein</fullName>
    </submittedName>
</protein>
<feature type="modified residue" description="N6-(pyridoxal phosphate)lysine" evidence="6">
    <location>
        <position position="195"/>
    </location>
</feature>
<sequence>MHEQLNSAIDDLYFNPSLPRLSQKINEIDLQSLVPHRTEVYLETMKKVDALLLKILGNERFTPILLSGNGTLANEIMVANLMLLSKNPAVIVNGEFGQRLFNQALKYNANTVAIDFGFANCINFDTLQKKLKNVDTLFFVALETSTGMMNSVKEICMICKKLDIKIGIDAISAMGAEQVDFTSKQISYITTSSGKNLASISGIAIIFVRNSIMTKKNSNLPTAIDMAYLLESKSSLGLVKNTLSYFLVQSLYISLNELIHTVGLSKHYQQYIIFREMIILEMKKMNIDILENCNASNILSFYYPDKHRWKVIKQVLGKYAICVYDEAFYLKEQNIFQIAYMGFYSKDEIQKLLYVFRIANTEKDRHKIISSSV</sequence>
<dbReference type="InterPro" id="IPR000192">
    <property type="entry name" value="Aminotrans_V_dom"/>
</dbReference>
<gene>
    <name evidence="8" type="ORF">HELGO_WM342</name>
</gene>
<accession>A0A6S6T8L5</accession>
<organism evidence="8">
    <name type="scientific">uncultured Sulfurovum sp</name>
    <dbReference type="NCBI Taxonomy" id="269237"/>
    <lineage>
        <taxon>Bacteria</taxon>
        <taxon>Pseudomonadati</taxon>
        <taxon>Campylobacterota</taxon>
        <taxon>Epsilonproteobacteria</taxon>
        <taxon>Campylobacterales</taxon>
        <taxon>Sulfurovaceae</taxon>
        <taxon>Sulfurovum</taxon>
        <taxon>environmental samples</taxon>
    </lineage>
</organism>
<evidence type="ECO:0000256" key="1">
    <source>
        <dbReference type="ARBA" id="ARBA00001933"/>
    </source>
</evidence>
<evidence type="ECO:0000256" key="5">
    <source>
        <dbReference type="PIRSR" id="PIRSR000524-1"/>
    </source>
</evidence>
<keyword evidence="3 8" id="KW-0808">Transferase</keyword>
<evidence type="ECO:0000256" key="2">
    <source>
        <dbReference type="ARBA" id="ARBA00022576"/>
    </source>
</evidence>
<comment type="cofactor">
    <cofactor evidence="1 6">
        <name>pyridoxal 5'-phosphate</name>
        <dbReference type="ChEBI" id="CHEBI:597326"/>
    </cofactor>
</comment>
<feature type="binding site" evidence="5">
    <location>
        <position position="337"/>
    </location>
    <ligand>
        <name>substrate</name>
    </ligand>
</feature>
<dbReference type="AlphaFoldDB" id="A0A6S6T8L5"/>
<keyword evidence="2 8" id="KW-0032">Aminotransferase</keyword>
<evidence type="ECO:0000256" key="4">
    <source>
        <dbReference type="ARBA" id="ARBA00022898"/>
    </source>
</evidence>
<dbReference type="InterPro" id="IPR015422">
    <property type="entry name" value="PyrdxlP-dep_Trfase_small"/>
</dbReference>
<dbReference type="PANTHER" id="PTHR42778:SF1">
    <property type="entry name" value="2-AMINOETHYLPHOSPHONATE--PYRUVATE TRANSAMINASE"/>
    <property type="match status" value="1"/>
</dbReference>
<name>A0A6S6T8L5_9BACT</name>